<keyword evidence="6 8" id="KW-1133">Transmembrane helix</keyword>
<evidence type="ECO:0000256" key="4">
    <source>
        <dbReference type="ARBA" id="ARBA00022741"/>
    </source>
</evidence>
<comment type="similarity">
    <text evidence="2">Belongs to the ABC transporter superfamily.</text>
</comment>
<dbReference type="PROSITE" id="PS50929">
    <property type="entry name" value="ABC_TM1F"/>
    <property type="match status" value="1"/>
</dbReference>
<feature type="transmembrane region" description="Helical" evidence="8">
    <location>
        <begin position="162"/>
        <end position="179"/>
    </location>
</feature>
<evidence type="ECO:0000256" key="7">
    <source>
        <dbReference type="ARBA" id="ARBA00023136"/>
    </source>
</evidence>
<dbReference type="PANTHER" id="PTHR43394">
    <property type="entry name" value="ATP-DEPENDENT PERMEASE MDL1, MITOCHONDRIAL"/>
    <property type="match status" value="1"/>
</dbReference>
<dbReference type="SUPFAM" id="SSF52540">
    <property type="entry name" value="P-loop containing nucleoside triphosphate hydrolases"/>
    <property type="match status" value="1"/>
</dbReference>
<comment type="subcellular location">
    <subcellularLocation>
        <location evidence="1">Cell membrane</location>
        <topology evidence="1">Multi-pass membrane protein</topology>
    </subcellularLocation>
</comment>
<dbReference type="RefSeq" id="WP_005765960.1">
    <property type="nucleotide sequence ID" value="NZ_AMQK01000003.1"/>
</dbReference>
<dbReference type="EMBL" id="AMQK01000003">
    <property type="protein sequence ID" value="EKS46050.1"/>
    <property type="molecule type" value="Genomic_DNA"/>
</dbReference>
<dbReference type="InterPro" id="IPR017871">
    <property type="entry name" value="ABC_transporter-like_CS"/>
</dbReference>
<dbReference type="InterPro" id="IPR011527">
    <property type="entry name" value="ABC1_TM_dom"/>
</dbReference>
<evidence type="ECO:0000256" key="5">
    <source>
        <dbReference type="ARBA" id="ARBA00022840"/>
    </source>
</evidence>
<dbReference type="Gene3D" id="1.20.1560.10">
    <property type="entry name" value="ABC transporter type 1, transmembrane domain"/>
    <property type="match status" value="1"/>
</dbReference>
<dbReference type="InterPro" id="IPR003593">
    <property type="entry name" value="AAA+_ATPase"/>
</dbReference>
<dbReference type="PROSITE" id="PS00211">
    <property type="entry name" value="ABC_TRANSPORTER_1"/>
    <property type="match status" value="1"/>
</dbReference>
<dbReference type="InterPro" id="IPR036640">
    <property type="entry name" value="ABC1_TM_sf"/>
</dbReference>
<evidence type="ECO:0000256" key="8">
    <source>
        <dbReference type="SAM" id="Phobius"/>
    </source>
</evidence>
<feature type="transmembrane region" description="Helical" evidence="8">
    <location>
        <begin position="41"/>
        <end position="64"/>
    </location>
</feature>
<dbReference type="SMART" id="SM00382">
    <property type="entry name" value="AAA"/>
    <property type="match status" value="1"/>
</dbReference>
<sequence>MKTPLHSTAPNHSAPSTQAFKIKNALSLYTHLLPYLIRHRWLIVGSLTSLLAAAAITLALPIAIRQMLDHGFHASRHEGINSYFGTLFVLTLFLAAASASRYYCVIILGERVVADLQRDIFTHILQLSPDFFDRSHSGDIVTQLATHTTQVKLAIGSKMSTALRQLIIVVGAIIMMVITNAKLSFLVLLAIPFVVIPLILLGRQVRTHARTAHNKLSETNSLAVEQMSAIRTVQAYTAEPFIANRFSKLIEHSFQTAKISITVRSLFTGFAIFLIFSSIVAVLWIGSHDVLYGTMSGGTLSQFIIYAIFGAATFAQLPEMGTELRQAANAAEELFNWLQEKPTITTPASPLPLKQPIQGAILFDQVDFHYPSRPQKKILQNLSFSIKAGETVAFVGPSGAGKSTIFSLILRFYDPTSGHIQFDGVDLNQLSLHDLRSSMAYVSQDVAIFEGTIRDNIAFGAENASQEQIIAASQAANALEFIETLPDGFDSKVGERGVMLSGGQKQRISIARAILRNAPLLLLDEATSALDANNEHLVQKALENLMHNRTTLVIAHHLATVLKADRILVIDQGTLVEEGTHAQLVAQNGIYAHWSNLQFSSGISSP</sequence>
<evidence type="ECO:0000259" key="9">
    <source>
        <dbReference type="PROSITE" id="PS50893"/>
    </source>
</evidence>
<keyword evidence="3 8" id="KW-0812">Transmembrane</keyword>
<feature type="transmembrane region" description="Helical" evidence="8">
    <location>
        <begin position="84"/>
        <end position="108"/>
    </location>
</feature>
<feature type="transmembrane region" description="Helical" evidence="8">
    <location>
        <begin position="291"/>
        <end position="315"/>
    </location>
</feature>
<dbReference type="SUPFAM" id="SSF90123">
    <property type="entry name" value="ABC transporter transmembrane region"/>
    <property type="match status" value="1"/>
</dbReference>
<proteinExistence type="inferred from homology"/>
<comment type="caution">
    <text evidence="11">The sequence shown here is derived from an EMBL/GenBank/DDBJ whole genome shotgun (WGS) entry which is preliminary data.</text>
</comment>
<keyword evidence="7 8" id="KW-0472">Membrane</keyword>
<evidence type="ECO:0000256" key="1">
    <source>
        <dbReference type="ARBA" id="ARBA00004651"/>
    </source>
</evidence>
<organism evidence="11 12">
    <name type="scientific">Bartonella bacilliformis INS</name>
    <dbReference type="NCBI Taxonomy" id="1206782"/>
    <lineage>
        <taxon>Bacteria</taxon>
        <taxon>Pseudomonadati</taxon>
        <taxon>Pseudomonadota</taxon>
        <taxon>Alphaproteobacteria</taxon>
        <taxon>Hyphomicrobiales</taxon>
        <taxon>Bartonellaceae</taxon>
        <taxon>Bartonella</taxon>
    </lineage>
</organism>
<dbReference type="PANTHER" id="PTHR43394:SF1">
    <property type="entry name" value="ATP-BINDING CASSETTE SUB-FAMILY B MEMBER 10, MITOCHONDRIAL"/>
    <property type="match status" value="1"/>
</dbReference>
<dbReference type="Gene3D" id="3.40.50.300">
    <property type="entry name" value="P-loop containing nucleotide triphosphate hydrolases"/>
    <property type="match status" value="1"/>
</dbReference>
<feature type="domain" description="ABC transporter" evidence="9">
    <location>
        <begin position="361"/>
        <end position="597"/>
    </location>
</feature>
<evidence type="ECO:0000313" key="11">
    <source>
        <dbReference type="EMBL" id="EKS46050.1"/>
    </source>
</evidence>
<evidence type="ECO:0000259" key="10">
    <source>
        <dbReference type="PROSITE" id="PS50929"/>
    </source>
</evidence>
<feature type="transmembrane region" description="Helical" evidence="8">
    <location>
        <begin position="185"/>
        <end position="202"/>
    </location>
</feature>
<keyword evidence="4" id="KW-0547">Nucleotide-binding</keyword>
<reference evidence="11 12" key="1">
    <citation type="journal article" date="2013" name="Genome Announc.">
        <title>Whole Genome Sequencing and Comparative Analysis of Bartonella bacilliformis Strain INS, the Causative Agent of Carrion's Disease.</title>
        <authorList>
            <person name="Tarazona D."/>
            <person name="Padilla C."/>
            <person name="Caceres O."/>
            <person name="Montenegro J.D."/>
            <person name="Bailon H."/>
            <person name="Ventura G."/>
            <person name="Mendoza G."/>
            <person name="Anaya E."/>
            <person name="Guio H."/>
        </authorList>
    </citation>
    <scope>NUCLEOTIDE SEQUENCE [LARGE SCALE GENOMIC DNA]</scope>
    <source>
        <strain evidence="11 12">INS</strain>
    </source>
</reference>
<dbReference type="CDD" id="cd03249">
    <property type="entry name" value="ABC_MTABC3_MDL1_MDL2"/>
    <property type="match status" value="1"/>
</dbReference>
<dbReference type="InterPro" id="IPR003439">
    <property type="entry name" value="ABC_transporter-like_ATP-bd"/>
</dbReference>
<evidence type="ECO:0000256" key="6">
    <source>
        <dbReference type="ARBA" id="ARBA00022989"/>
    </source>
</evidence>
<evidence type="ECO:0000256" key="3">
    <source>
        <dbReference type="ARBA" id="ARBA00022692"/>
    </source>
</evidence>
<feature type="transmembrane region" description="Helical" evidence="8">
    <location>
        <begin position="266"/>
        <end position="285"/>
    </location>
</feature>
<keyword evidence="5" id="KW-0067">ATP-binding</keyword>
<dbReference type="Pfam" id="PF00664">
    <property type="entry name" value="ABC_membrane"/>
    <property type="match status" value="1"/>
</dbReference>
<name>A0ABP2SPB0_BARBA</name>
<gene>
    <name evidence="11" type="ORF">BbINS_00770</name>
</gene>
<evidence type="ECO:0000256" key="2">
    <source>
        <dbReference type="ARBA" id="ARBA00005417"/>
    </source>
</evidence>
<dbReference type="Proteomes" id="UP000009359">
    <property type="component" value="Unassembled WGS sequence"/>
</dbReference>
<dbReference type="CDD" id="cd18575">
    <property type="entry name" value="ABC_6TM_bac_exporter_ABCB8_10_like"/>
    <property type="match status" value="1"/>
</dbReference>
<keyword evidence="12" id="KW-1185">Reference proteome</keyword>
<dbReference type="InterPro" id="IPR027417">
    <property type="entry name" value="P-loop_NTPase"/>
</dbReference>
<accession>A0ABP2SPB0</accession>
<dbReference type="GeneID" id="4684934"/>
<dbReference type="PROSITE" id="PS50893">
    <property type="entry name" value="ABC_TRANSPORTER_2"/>
    <property type="match status" value="1"/>
</dbReference>
<dbReference type="Pfam" id="PF00005">
    <property type="entry name" value="ABC_tran"/>
    <property type="match status" value="1"/>
</dbReference>
<dbReference type="InterPro" id="IPR039421">
    <property type="entry name" value="Type_1_exporter"/>
</dbReference>
<protein>
    <submittedName>
        <fullName evidence="11">ABC transporter, permease/ATP-binding protein</fullName>
    </submittedName>
</protein>
<evidence type="ECO:0000313" key="12">
    <source>
        <dbReference type="Proteomes" id="UP000009359"/>
    </source>
</evidence>
<feature type="domain" description="ABC transmembrane type-1" evidence="10">
    <location>
        <begin position="44"/>
        <end position="326"/>
    </location>
</feature>